<evidence type="ECO:0000256" key="5">
    <source>
        <dbReference type="ARBA" id="ARBA00022801"/>
    </source>
</evidence>
<dbReference type="PROSITE" id="PS00761">
    <property type="entry name" value="SPASE_I_3"/>
    <property type="match status" value="1"/>
</dbReference>
<comment type="similarity">
    <text evidence="2 7">Belongs to the peptidase S26 family.</text>
</comment>
<dbReference type="GO" id="GO:0016020">
    <property type="term" value="C:membrane"/>
    <property type="evidence" value="ECO:0007669"/>
    <property type="project" value="UniProtKB-SubCell"/>
</dbReference>
<dbReference type="NCBIfam" id="TIGR02227">
    <property type="entry name" value="sigpep_I_bact"/>
    <property type="match status" value="1"/>
</dbReference>
<dbReference type="SUPFAM" id="SSF51306">
    <property type="entry name" value="LexA/Signal peptidase"/>
    <property type="match status" value="1"/>
</dbReference>
<evidence type="ECO:0000259" key="8">
    <source>
        <dbReference type="Pfam" id="PF10502"/>
    </source>
</evidence>
<evidence type="ECO:0000256" key="4">
    <source>
        <dbReference type="ARBA" id="ARBA00022670"/>
    </source>
</evidence>
<proteinExistence type="inferred from homology"/>
<evidence type="ECO:0000256" key="2">
    <source>
        <dbReference type="ARBA" id="ARBA00009370"/>
    </source>
</evidence>
<evidence type="ECO:0000313" key="9">
    <source>
        <dbReference type="EMBL" id="QED25886.1"/>
    </source>
</evidence>
<dbReference type="KEGG" id="bbae:FRD01_01125"/>
<dbReference type="PANTHER" id="PTHR43390:SF1">
    <property type="entry name" value="CHLOROPLAST PROCESSING PEPTIDASE"/>
    <property type="match status" value="1"/>
</dbReference>
<dbReference type="AlphaFoldDB" id="A0A5B8XQ55"/>
<keyword evidence="7" id="KW-0812">Transmembrane</keyword>
<comment type="catalytic activity">
    <reaction evidence="1 7">
        <text>Cleavage of hydrophobic, N-terminal signal or leader sequences from secreted and periplasmic proteins.</text>
        <dbReference type="EC" id="3.4.21.89"/>
    </reaction>
</comment>
<dbReference type="PROSITE" id="PS00501">
    <property type="entry name" value="SPASE_I_1"/>
    <property type="match status" value="1"/>
</dbReference>
<keyword evidence="7" id="KW-1133">Transmembrane helix</keyword>
<sequence>MRRPYILRTCFPAKVCLLLPKQCRTSVTKENSDSRFLDETRRLTKDLDERLGRAKRAPEDGRKAIESALNELRKSLREDEISSVREKRQKVENLAETHLLPYEKSATREYFEAIGIAILAALFLRAFAIEAFKIPSGSMKPTLLVGDHLFVTKFSYGIRLPFADKYLVEFSRPERGEIVVFNFPVQEATKHIQMQPAAKRACIDSRSLKEEKDIIKRIVAVEGDTLEIRKGTLVVNSEPLKRVFLAKEPTGNYLTPYENLEREKLDEHTYTVRFVSPVEENFGPVKIAPGHVFVMGDNRNQSLDSRCWGQVPISHIKGRALVLWLSLGEDGVRWERFGKLIK</sequence>
<evidence type="ECO:0000256" key="7">
    <source>
        <dbReference type="RuleBase" id="RU362042"/>
    </source>
</evidence>
<dbReference type="OrthoDB" id="9815782at2"/>
<evidence type="ECO:0000256" key="3">
    <source>
        <dbReference type="ARBA" id="ARBA00013208"/>
    </source>
</evidence>
<dbReference type="PANTHER" id="PTHR43390">
    <property type="entry name" value="SIGNAL PEPTIDASE I"/>
    <property type="match status" value="1"/>
</dbReference>
<reference evidence="9 10" key="1">
    <citation type="submission" date="2019-08" db="EMBL/GenBank/DDBJ databases">
        <authorList>
            <person name="Liang Q."/>
        </authorList>
    </citation>
    <scope>NUCLEOTIDE SEQUENCE [LARGE SCALE GENOMIC DNA]</scope>
    <source>
        <strain evidence="9 10">V1718</strain>
    </source>
</reference>
<dbReference type="EMBL" id="CP042467">
    <property type="protein sequence ID" value="QED25886.1"/>
    <property type="molecule type" value="Genomic_DNA"/>
</dbReference>
<dbReference type="InterPro" id="IPR019533">
    <property type="entry name" value="Peptidase_S26"/>
</dbReference>
<comment type="subcellular location">
    <subcellularLocation>
        <location evidence="7">Membrane</location>
        <topology evidence="7">Single-pass type II membrane protein</topology>
    </subcellularLocation>
</comment>
<feature type="active site" evidence="6">
    <location>
        <position position="216"/>
    </location>
</feature>
<organism evidence="9 10">
    <name type="scientific">Microvenator marinus</name>
    <dbReference type="NCBI Taxonomy" id="2600177"/>
    <lineage>
        <taxon>Bacteria</taxon>
        <taxon>Deltaproteobacteria</taxon>
        <taxon>Bradymonadales</taxon>
        <taxon>Microvenatoraceae</taxon>
        <taxon>Microvenator</taxon>
    </lineage>
</organism>
<evidence type="ECO:0000256" key="1">
    <source>
        <dbReference type="ARBA" id="ARBA00000677"/>
    </source>
</evidence>
<dbReference type="Proteomes" id="UP000321595">
    <property type="component" value="Chromosome"/>
</dbReference>
<evidence type="ECO:0000256" key="6">
    <source>
        <dbReference type="PIRSR" id="PIRSR600223-1"/>
    </source>
</evidence>
<dbReference type="PRINTS" id="PR00727">
    <property type="entry name" value="LEADERPTASE"/>
</dbReference>
<name>A0A5B8XQ55_9DELT</name>
<dbReference type="GO" id="GO:0009003">
    <property type="term" value="F:signal peptidase activity"/>
    <property type="evidence" value="ECO:0007669"/>
    <property type="project" value="UniProtKB-EC"/>
</dbReference>
<dbReference type="GO" id="GO:0004252">
    <property type="term" value="F:serine-type endopeptidase activity"/>
    <property type="evidence" value="ECO:0007669"/>
    <property type="project" value="InterPro"/>
</dbReference>
<dbReference type="Gene3D" id="2.10.109.10">
    <property type="entry name" value="Umud Fragment, subunit A"/>
    <property type="match status" value="1"/>
</dbReference>
<dbReference type="GO" id="GO:0006465">
    <property type="term" value="P:signal peptide processing"/>
    <property type="evidence" value="ECO:0007669"/>
    <property type="project" value="InterPro"/>
</dbReference>
<dbReference type="InterPro" id="IPR036286">
    <property type="entry name" value="LexA/Signal_pep-like_sf"/>
</dbReference>
<feature type="domain" description="Peptidase S26" evidence="8">
    <location>
        <begin position="108"/>
        <end position="324"/>
    </location>
</feature>
<dbReference type="InterPro" id="IPR019758">
    <property type="entry name" value="Pept_S26A_signal_pept_1_CS"/>
</dbReference>
<dbReference type="CDD" id="cd06530">
    <property type="entry name" value="S26_SPase_I"/>
    <property type="match status" value="1"/>
</dbReference>
<keyword evidence="4 7" id="KW-0645">Protease</keyword>
<feature type="transmembrane region" description="Helical" evidence="7">
    <location>
        <begin position="110"/>
        <end position="128"/>
    </location>
</feature>
<accession>A0A5B8XQ55</accession>
<feature type="active site" evidence="6">
    <location>
        <position position="138"/>
    </location>
</feature>
<dbReference type="EC" id="3.4.21.89" evidence="3 7"/>
<gene>
    <name evidence="9" type="primary">lepB</name>
    <name evidence="9" type="ORF">FRD01_01125</name>
</gene>
<keyword evidence="7" id="KW-0472">Membrane</keyword>
<evidence type="ECO:0000313" key="10">
    <source>
        <dbReference type="Proteomes" id="UP000321595"/>
    </source>
</evidence>
<dbReference type="Pfam" id="PF10502">
    <property type="entry name" value="Peptidase_S26"/>
    <property type="match status" value="1"/>
</dbReference>
<keyword evidence="5 7" id="KW-0378">Hydrolase</keyword>
<dbReference type="InterPro" id="IPR019756">
    <property type="entry name" value="Pept_S26A_signal_pept_1_Ser-AS"/>
</dbReference>
<dbReference type="InterPro" id="IPR000223">
    <property type="entry name" value="Pept_S26A_signal_pept_1"/>
</dbReference>
<protein>
    <recommendedName>
        <fullName evidence="3 7">Signal peptidase I</fullName>
        <ecNumber evidence="3 7">3.4.21.89</ecNumber>
    </recommendedName>
</protein>
<keyword evidence="10" id="KW-1185">Reference proteome</keyword>